<dbReference type="EMBL" id="CP000505">
    <property type="protein sequence ID" value="ABL79106.1"/>
    <property type="molecule type" value="Genomic_DNA"/>
</dbReference>
<proteinExistence type="predicted"/>
<sequence length="121" mass="14070">MARKKSYRASSPLKYEYKMYRLFGGNAPEGLIAQLVATLRSEYEKNYGFYRQAWESLKKQTWVQQLPKGEYGKLKAALNYLLKALRDKKLAPEDTLIELTKVIGLSDDVAQRLIDFVQHYC</sequence>
<gene>
    <name evidence="1" type="ordered locus">Tpen_1711</name>
</gene>
<organism evidence="1 2">
    <name type="scientific">Thermofilum pendens (strain DSM 2475 / Hrk 5)</name>
    <dbReference type="NCBI Taxonomy" id="368408"/>
    <lineage>
        <taxon>Archaea</taxon>
        <taxon>Thermoproteota</taxon>
        <taxon>Thermoprotei</taxon>
        <taxon>Thermofilales</taxon>
        <taxon>Thermofilaceae</taxon>
        <taxon>Thermofilum</taxon>
    </lineage>
</organism>
<dbReference type="KEGG" id="tpe:Tpen_1711"/>
<dbReference type="GeneID" id="4601673"/>
<reference evidence="2" key="1">
    <citation type="journal article" date="2008" name="J. Bacteriol.">
        <title>Genome sequence of Thermofilum pendens reveals an exceptional loss of biosynthetic pathways without genome reduction.</title>
        <authorList>
            <person name="Anderson I."/>
            <person name="Rodriguez J."/>
            <person name="Susanti D."/>
            <person name="Porat I."/>
            <person name="Reich C."/>
            <person name="Ulrich L.E."/>
            <person name="Elkins J.G."/>
            <person name="Mavromatis K."/>
            <person name="Lykidis A."/>
            <person name="Kim E."/>
            <person name="Thompson L.S."/>
            <person name="Nolan M."/>
            <person name="Land M."/>
            <person name="Copeland A."/>
            <person name="Lapidus A."/>
            <person name="Lucas S."/>
            <person name="Detter C."/>
            <person name="Zhulin I.B."/>
            <person name="Olsen G.J."/>
            <person name="Whitman W."/>
            <person name="Mukhopadhyay B."/>
            <person name="Bristow J."/>
            <person name="Kyrpides N."/>
        </authorList>
    </citation>
    <scope>NUCLEOTIDE SEQUENCE [LARGE SCALE GENOMIC DNA]</scope>
    <source>
        <strain evidence="2">DSM 2475 / Hrk 5</strain>
    </source>
</reference>
<evidence type="ECO:0000313" key="1">
    <source>
        <dbReference type="EMBL" id="ABL79106.1"/>
    </source>
</evidence>
<dbReference type="RefSeq" id="WP_011753371.1">
    <property type="nucleotide sequence ID" value="NC_008698.1"/>
</dbReference>
<protein>
    <submittedName>
        <fullName evidence="1">Uncharacterized protein</fullName>
    </submittedName>
</protein>
<name>A1S0X6_THEPD</name>
<dbReference type="Proteomes" id="UP000000641">
    <property type="component" value="Chromosome"/>
</dbReference>
<accession>A1S0X6</accession>
<evidence type="ECO:0000313" key="2">
    <source>
        <dbReference type="Proteomes" id="UP000000641"/>
    </source>
</evidence>
<dbReference type="EnsemblBacteria" id="ABL79106">
    <property type="protein sequence ID" value="ABL79106"/>
    <property type="gene ID" value="Tpen_1711"/>
</dbReference>
<keyword evidence="2" id="KW-1185">Reference proteome</keyword>
<dbReference type="HOGENOM" id="CLU_2032978_0_0_2"/>
<dbReference type="AlphaFoldDB" id="A1S0X6"/>